<dbReference type="PANTHER" id="PTHR30520:SF6">
    <property type="entry name" value="FORMATE_NITRATE FAMILY TRANSPORTER (EUROFUNG)"/>
    <property type="match status" value="1"/>
</dbReference>
<keyword evidence="11" id="KW-1185">Reference proteome</keyword>
<evidence type="ECO:0000256" key="1">
    <source>
        <dbReference type="ARBA" id="ARBA00004141"/>
    </source>
</evidence>
<feature type="transmembrane region" description="Helical" evidence="8">
    <location>
        <begin position="193"/>
        <end position="218"/>
    </location>
</feature>
<evidence type="ECO:0000256" key="8">
    <source>
        <dbReference type="SAM" id="Phobius"/>
    </source>
</evidence>
<keyword evidence="3 8" id="KW-0812">Transmembrane</keyword>
<feature type="transmembrane region" description="Helical" evidence="8">
    <location>
        <begin position="30"/>
        <end position="50"/>
    </location>
</feature>
<evidence type="ECO:0000313" key="9">
    <source>
        <dbReference type="EMBL" id="CDU23681.1"/>
    </source>
</evidence>
<gene>
    <name evidence="10" type="primary">SSCI48350.1</name>
    <name evidence="9" type="ORF">SPSC_02310</name>
</gene>
<dbReference type="Pfam" id="PF01226">
    <property type="entry name" value="Form_Nir_trans"/>
    <property type="match status" value="1"/>
</dbReference>
<dbReference type="Gene3D" id="1.20.1080.10">
    <property type="entry name" value="Glycerol uptake facilitator protein"/>
    <property type="match status" value="1"/>
</dbReference>
<proteinExistence type="inferred from homology"/>
<accession>A0A0F7SB89</accession>
<dbReference type="Proteomes" id="UP000242770">
    <property type="component" value="Unassembled WGS sequence"/>
</dbReference>
<reference evidence="10" key="3">
    <citation type="submission" date="2014-06" db="EMBL/GenBank/DDBJ databases">
        <authorList>
            <person name="Berkman J.Paul."/>
        </authorList>
    </citation>
    <scope>NUCLEOTIDE SEQUENCE [LARGE SCALE GENOMIC DNA]</scope>
</reference>
<evidence type="ECO:0000256" key="6">
    <source>
        <dbReference type="ARBA" id="ARBA00049660"/>
    </source>
</evidence>
<sequence length="317" mass="34000">MSQMLSLEQATWAWIEAGLRKHHMSVGKRFVKGVMAGFLLSTGGMLVQIMSANPWFATNAPGLLKILQGAVFPVGLVMIVLLQADLVTGEMAVFIMATFKRRVPFWAFLYGWTITFIGNLVGALFYAAFLVHFSDIYNPAMNRGAANSADAKVSAINFRELWLRAIGCNVLVCIAVFQASLAKDVVSKVVASWFPIFVFVAAGFEHVVANMFLINAALMTKLTNFGVGEYIWKSIIASFIGNIIGAALLALPLVYLHGGDEFDPSQGARAELPMHGKAGETSAGASVNNITLAGSGQGSASGNEKWAKDIESQVGQA</sequence>
<feature type="transmembrane region" description="Helical" evidence="8">
    <location>
        <begin position="70"/>
        <end position="95"/>
    </location>
</feature>
<organism evidence="10 11">
    <name type="scientific">Sporisorium scitamineum</name>
    <dbReference type="NCBI Taxonomy" id="49012"/>
    <lineage>
        <taxon>Eukaryota</taxon>
        <taxon>Fungi</taxon>
        <taxon>Dikarya</taxon>
        <taxon>Basidiomycota</taxon>
        <taxon>Ustilaginomycotina</taxon>
        <taxon>Ustilaginomycetes</taxon>
        <taxon>Ustilaginales</taxon>
        <taxon>Ustilaginaceae</taxon>
        <taxon>Sporisorium</taxon>
    </lineage>
</organism>
<dbReference type="InterPro" id="IPR023271">
    <property type="entry name" value="Aquaporin-like"/>
</dbReference>
<keyword evidence="2" id="KW-0813">Transport</keyword>
<evidence type="ECO:0000256" key="2">
    <source>
        <dbReference type="ARBA" id="ARBA00022448"/>
    </source>
</evidence>
<keyword evidence="4 8" id="KW-1133">Transmembrane helix</keyword>
<evidence type="ECO:0000313" key="10">
    <source>
        <dbReference type="EMBL" id="CDW98150.1"/>
    </source>
</evidence>
<comment type="subcellular location">
    <subcellularLocation>
        <location evidence="1">Membrane</location>
        <topology evidence="1">Multi-pass membrane protein</topology>
    </subcellularLocation>
</comment>
<feature type="region of interest" description="Disordered" evidence="7">
    <location>
        <begin position="294"/>
        <end position="317"/>
    </location>
</feature>
<reference evidence="9" key="2">
    <citation type="submission" date="2014-06" db="EMBL/GenBank/DDBJ databases">
        <authorList>
            <person name="Ju J."/>
            <person name="Zhang J."/>
        </authorList>
    </citation>
    <scope>NUCLEOTIDE SEQUENCE</scope>
    <source>
        <strain evidence="9">SscI8</strain>
    </source>
</reference>
<dbReference type="AlphaFoldDB" id="A0A0F7SB89"/>
<comment type="similarity">
    <text evidence="6">Belongs to the FNT transporter (TC 1.A.16) family.</text>
</comment>
<feature type="transmembrane region" description="Helical" evidence="8">
    <location>
        <begin position="230"/>
        <end position="256"/>
    </location>
</feature>
<evidence type="ECO:0000256" key="4">
    <source>
        <dbReference type="ARBA" id="ARBA00022989"/>
    </source>
</evidence>
<dbReference type="GO" id="GO:0005886">
    <property type="term" value="C:plasma membrane"/>
    <property type="evidence" value="ECO:0007669"/>
    <property type="project" value="TreeGrafter"/>
</dbReference>
<keyword evidence="5 8" id="KW-0472">Membrane</keyword>
<evidence type="ECO:0000256" key="7">
    <source>
        <dbReference type="SAM" id="MobiDB-lite"/>
    </source>
</evidence>
<dbReference type="EMBL" id="CCFA01002870">
    <property type="protein sequence ID" value="CDW98150.1"/>
    <property type="molecule type" value="Genomic_DNA"/>
</dbReference>
<dbReference type="STRING" id="49012.A0A0F7SB89"/>
<evidence type="ECO:0000313" key="11">
    <source>
        <dbReference type="Proteomes" id="UP000242770"/>
    </source>
</evidence>
<reference evidence="11" key="1">
    <citation type="submission" date="2014-06" db="EMBL/GenBank/DDBJ databases">
        <authorList>
            <person name="Berkman P.J."/>
        </authorList>
    </citation>
    <scope>NUCLEOTIDE SEQUENCE [LARGE SCALE GENOMIC DNA]</scope>
</reference>
<dbReference type="GO" id="GO:0015707">
    <property type="term" value="P:nitrite transport"/>
    <property type="evidence" value="ECO:0007669"/>
    <property type="project" value="TreeGrafter"/>
</dbReference>
<dbReference type="EMBL" id="LK056664">
    <property type="protein sequence ID" value="CDU23681.1"/>
    <property type="molecule type" value="Genomic_DNA"/>
</dbReference>
<evidence type="ECO:0000256" key="3">
    <source>
        <dbReference type="ARBA" id="ARBA00022692"/>
    </source>
</evidence>
<dbReference type="PANTHER" id="PTHR30520">
    <property type="entry name" value="FORMATE TRANSPORTER-RELATED"/>
    <property type="match status" value="1"/>
</dbReference>
<dbReference type="OrthoDB" id="4829at2759"/>
<evidence type="ECO:0000256" key="5">
    <source>
        <dbReference type="ARBA" id="ARBA00023136"/>
    </source>
</evidence>
<name>A0A0F7SB89_9BASI</name>
<protein>
    <submittedName>
        <fullName evidence="9">Related to formate/nitrite transporter</fullName>
    </submittedName>
</protein>
<feature type="transmembrane region" description="Helical" evidence="8">
    <location>
        <begin position="107"/>
        <end position="133"/>
    </location>
</feature>
<dbReference type="InterPro" id="IPR000292">
    <property type="entry name" value="For/NO2_transpt"/>
</dbReference>
<dbReference type="GO" id="GO:0015513">
    <property type="term" value="F:high-affinity secondary active nitrite transmembrane transporter activity"/>
    <property type="evidence" value="ECO:0007669"/>
    <property type="project" value="TreeGrafter"/>
</dbReference>
<dbReference type="FunFam" id="1.20.1080.10:FF:000011">
    <property type="entry name" value="Formate family transporter"/>
    <property type="match status" value="1"/>
</dbReference>